<keyword evidence="1" id="KW-0732">Signal</keyword>
<dbReference type="InterPro" id="IPR013517">
    <property type="entry name" value="FG-GAP"/>
</dbReference>
<name>A0ABW5X488_9FLAO</name>
<protein>
    <submittedName>
        <fullName evidence="2">FG-GAP repeat domain-containing protein</fullName>
    </submittedName>
</protein>
<dbReference type="Gene3D" id="2.130.10.130">
    <property type="entry name" value="Integrin alpha, N-terminal"/>
    <property type="match status" value="1"/>
</dbReference>
<evidence type="ECO:0000313" key="3">
    <source>
        <dbReference type="Proteomes" id="UP001597438"/>
    </source>
</evidence>
<reference evidence="3" key="1">
    <citation type="journal article" date="2019" name="Int. J. Syst. Evol. Microbiol.">
        <title>The Global Catalogue of Microorganisms (GCM) 10K type strain sequencing project: providing services to taxonomists for standard genome sequencing and annotation.</title>
        <authorList>
            <consortium name="The Broad Institute Genomics Platform"/>
            <consortium name="The Broad Institute Genome Sequencing Center for Infectious Disease"/>
            <person name="Wu L."/>
            <person name="Ma J."/>
        </authorList>
    </citation>
    <scope>NUCLEOTIDE SEQUENCE [LARGE SCALE GENOMIC DNA]</scope>
    <source>
        <strain evidence="3">KCTC 52925</strain>
    </source>
</reference>
<dbReference type="PANTHER" id="PTHR46580:SF4">
    <property type="entry name" value="ATP_GTP-BINDING PROTEIN"/>
    <property type="match status" value="1"/>
</dbReference>
<accession>A0ABW5X488</accession>
<proteinExistence type="predicted"/>
<dbReference type="EMBL" id="JBHUOJ010000016">
    <property type="protein sequence ID" value="MFD2833207.1"/>
    <property type="molecule type" value="Genomic_DNA"/>
</dbReference>
<organism evidence="2 3">
    <name type="scientific">Christiangramia antarctica</name>
    <dbReference type="NCBI Taxonomy" id="2058158"/>
    <lineage>
        <taxon>Bacteria</taxon>
        <taxon>Pseudomonadati</taxon>
        <taxon>Bacteroidota</taxon>
        <taxon>Flavobacteriia</taxon>
        <taxon>Flavobacteriales</taxon>
        <taxon>Flavobacteriaceae</taxon>
        <taxon>Christiangramia</taxon>
    </lineage>
</organism>
<dbReference type="InterPro" id="IPR028994">
    <property type="entry name" value="Integrin_alpha_N"/>
</dbReference>
<keyword evidence="3" id="KW-1185">Reference proteome</keyword>
<dbReference type="Pfam" id="PF13517">
    <property type="entry name" value="FG-GAP_3"/>
    <property type="match status" value="1"/>
</dbReference>
<dbReference type="Proteomes" id="UP001597438">
    <property type="component" value="Unassembled WGS sequence"/>
</dbReference>
<gene>
    <name evidence="2" type="ORF">ACFSYS_07885</name>
</gene>
<dbReference type="SUPFAM" id="SSF69318">
    <property type="entry name" value="Integrin alpha N-terminal domain"/>
    <property type="match status" value="1"/>
</dbReference>
<dbReference type="PANTHER" id="PTHR46580">
    <property type="entry name" value="SENSOR KINASE-RELATED"/>
    <property type="match status" value="1"/>
</dbReference>
<evidence type="ECO:0000256" key="1">
    <source>
        <dbReference type="ARBA" id="ARBA00022729"/>
    </source>
</evidence>
<comment type="caution">
    <text evidence="2">The sequence shown here is derived from an EMBL/GenBank/DDBJ whole genome shotgun (WGS) entry which is preliminary data.</text>
</comment>
<sequence>MLLISCQKKEQSKEALLYKNHCARCHIVPDIQDLPKNIWQKNILPDMGARMGISTPGYNPLEGYSYEEQLAMMQSNTYPNKPTISAEDWKILQDYIIELAPDSLVPNRGLPKLEDSEQFETSPVKIDNQPGSFITYLHYRNDENEMILGDMQGNLKAYDFKSNTLKKDENFGSPVIAYNSSKGKEYYTQIGQLNPSEIPTGAFSVKKGESLEIIFEDLHRPVHTLTEDLDGDGKDEFVISEFGNLTGQITLAYQDENAKFQKKLLLNQPGVIRVLAEDMDGDGKKDLVALTSQGDESIMIFYQTEALEFRRDKAIRFSPVYGSSWFELMDYDHDGDMDIATVHGDNADKSSIPKPYHGLRIHLNDGENNFTESYFYPLNGATRVLARDFDQDKDIDFAIIATFPDYENAPKRSFIYLENTDAENFKFLTSTFEDVDKARWFLMDAGDIDQDGDLDIILSSFSYSFIPIPKEIQQKWGRNEVDLIILKNKLK</sequence>
<evidence type="ECO:0000313" key="2">
    <source>
        <dbReference type="EMBL" id="MFD2833207.1"/>
    </source>
</evidence>